<sequence>MPAVKGQLNCCRTYWGCRGLKEPPQPYNFGYDSVDEFGTQTYRKEQSDARNVKTGSYGYKDAYGVYRRVEYVA</sequence>
<organism evidence="2 3">
    <name type="scientific">Haemaphysalis longicornis</name>
    <name type="common">Bush tick</name>
    <dbReference type="NCBI Taxonomy" id="44386"/>
    <lineage>
        <taxon>Eukaryota</taxon>
        <taxon>Metazoa</taxon>
        <taxon>Ecdysozoa</taxon>
        <taxon>Arthropoda</taxon>
        <taxon>Chelicerata</taxon>
        <taxon>Arachnida</taxon>
        <taxon>Acari</taxon>
        <taxon>Parasitiformes</taxon>
        <taxon>Ixodida</taxon>
        <taxon>Ixodoidea</taxon>
        <taxon>Ixodidae</taxon>
        <taxon>Haemaphysalinae</taxon>
        <taxon>Haemaphysalis</taxon>
    </lineage>
</organism>
<evidence type="ECO:0000256" key="1">
    <source>
        <dbReference type="PROSITE-ProRule" id="PRU00497"/>
    </source>
</evidence>
<dbReference type="Proteomes" id="UP000821853">
    <property type="component" value="Chromosome 3"/>
</dbReference>
<dbReference type="AlphaFoldDB" id="A0A9J6GB23"/>
<evidence type="ECO:0008006" key="4">
    <source>
        <dbReference type="Google" id="ProtNLM"/>
    </source>
</evidence>
<dbReference type="Pfam" id="PF00379">
    <property type="entry name" value="Chitin_bind_4"/>
    <property type="match status" value="1"/>
</dbReference>
<comment type="caution">
    <text evidence="2">The sequence shown here is derived from an EMBL/GenBank/DDBJ whole genome shotgun (WGS) entry which is preliminary data.</text>
</comment>
<dbReference type="GO" id="GO:0062129">
    <property type="term" value="C:chitin-based extracellular matrix"/>
    <property type="evidence" value="ECO:0007669"/>
    <property type="project" value="TreeGrafter"/>
</dbReference>
<dbReference type="EMBL" id="JABSTR010000005">
    <property type="protein sequence ID" value="KAH9371596.1"/>
    <property type="molecule type" value="Genomic_DNA"/>
</dbReference>
<dbReference type="Gene3D" id="3.10.50.10">
    <property type="match status" value="1"/>
</dbReference>
<protein>
    <recommendedName>
        <fullName evidence="4">Cuticle protein</fullName>
    </recommendedName>
</protein>
<dbReference type="InterPro" id="IPR050468">
    <property type="entry name" value="Cuticle_Struct_Prot"/>
</dbReference>
<dbReference type="InterPro" id="IPR029070">
    <property type="entry name" value="Chitinase_insertion_sf"/>
</dbReference>
<name>A0A9J6GB23_HAELO</name>
<dbReference type="InterPro" id="IPR000618">
    <property type="entry name" value="Insect_cuticle"/>
</dbReference>
<evidence type="ECO:0000313" key="2">
    <source>
        <dbReference type="EMBL" id="KAH9371596.1"/>
    </source>
</evidence>
<keyword evidence="3" id="KW-1185">Reference proteome</keyword>
<dbReference type="PROSITE" id="PS51155">
    <property type="entry name" value="CHIT_BIND_RR_2"/>
    <property type="match status" value="1"/>
</dbReference>
<dbReference type="VEuPathDB" id="VectorBase:HLOH_059343"/>
<keyword evidence="1" id="KW-0193">Cuticle</keyword>
<dbReference type="OrthoDB" id="6514991at2759"/>
<evidence type="ECO:0000313" key="3">
    <source>
        <dbReference type="Proteomes" id="UP000821853"/>
    </source>
</evidence>
<gene>
    <name evidence="2" type="ORF">HPB48_021433</name>
</gene>
<dbReference type="PANTHER" id="PTHR10380">
    <property type="entry name" value="CUTICLE PROTEIN"/>
    <property type="match status" value="1"/>
</dbReference>
<proteinExistence type="predicted"/>
<reference evidence="2 3" key="1">
    <citation type="journal article" date="2020" name="Cell">
        <title>Large-Scale Comparative Analyses of Tick Genomes Elucidate Their Genetic Diversity and Vector Capacities.</title>
        <authorList>
            <consortium name="Tick Genome and Microbiome Consortium (TIGMIC)"/>
            <person name="Jia N."/>
            <person name="Wang J."/>
            <person name="Shi W."/>
            <person name="Du L."/>
            <person name="Sun Y."/>
            <person name="Zhan W."/>
            <person name="Jiang J.F."/>
            <person name="Wang Q."/>
            <person name="Zhang B."/>
            <person name="Ji P."/>
            <person name="Bell-Sakyi L."/>
            <person name="Cui X.M."/>
            <person name="Yuan T.T."/>
            <person name="Jiang B.G."/>
            <person name="Yang W.F."/>
            <person name="Lam T.T."/>
            <person name="Chang Q.C."/>
            <person name="Ding S.J."/>
            <person name="Wang X.J."/>
            <person name="Zhu J.G."/>
            <person name="Ruan X.D."/>
            <person name="Zhao L."/>
            <person name="Wei J.T."/>
            <person name="Ye R.Z."/>
            <person name="Que T.C."/>
            <person name="Du C.H."/>
            <person name="Zhou Y.H."/>
            <person name="Cheng J.X."/>
            <person name="Dai P.F."/>
            <person name="Guo W.B."/>
            <person name="Han X.H."/>
            <person name="Huang E.J."/>
            <person name="Li L.F."/>
            <person name="Wei W."/>
            <person name="Gao Y.C."/>
            <person name="Liu J.Z."/>
            <person name="Shao H.Z."/>
            <person name="Wang X."/>
            <person name="Wang C.C."/>
            <person name="Yang T.C."/>
            <person name="Huo Q.B."/>
            <person name="Li W."/>
            <person name="Chen H.Y."/>
            <person name="Chen S.E."/>
            <person name="Zhou L.G."/>
            <person name="Ni X.B."/>
            <person name="Tian J.H."/>
            <person name="Sheng Y."/>
            <person name="Liu T."/>
            <person name="Pan Y.S."/>
            <person name="Xia L.Y."/>
            <person name="Li J."/>
            <person name="Zhao F."/>
            <person name="Cao W.C."/>
        </authorList>
    </citation>
    <scope>NUCLEOTIDE SEQUENCE [LARGE SCALE GENOMIC DNA]</scope>
    <source>
        <strain evidence="2">HaeL-2018</strain>
    </source>
</reference>
<dbReference type="GO" id="GO:0008010">
    <property type="term" value="F:structural constituent of chitin-based larval cuticle"/>
    <property type="evidence" value="ECO:0007669"/>
    <property type="project" value="TreeGrafter"/>
</dbReference>
<accession>A0A9J6GB23</accession>